<proteinExistence type="predicted"/>
<protein>
    <submittedName>
        <fullName evidence="1">Uncharacterized protein</fullName>
    </submittedName>
</protein>
<dbReference type="Proteomes" id="UP001440984">
    <property type="component" value="Unassembled WGS sequence"/>
</dbReference>
<name>A0ABV0L8V6_9PSEU</name>
<reference evidence="1 2" key="1">
    <citation type="submission" date="2024-05" db="EMBL/GenBank/DDBJ databases">
        <authorList>
            <person name="Zhao H."/>
            <person name="Xu Y."/>
            <person name="Lin S."/>
            <person name="Spain J.C."/>
            <person name="Zhou N.-Y."/>
        </authorList>
    </citation>
    <scope>NUCLEOTIDE SEQUENCE [LARGE SCALE GENOMIC DNA]</scope>
    <source>
        <strain evidence="1 2">NEAU-NG30</strain>
    </source>
</reference>
<keyword evidence="2" id="KW-1185">Reference proteome</keyword>
<gene>
    <name evidence="1" type="ORF">ABJI51_01855</name>
</gene>
<evidence type="ECO:0000313" key="1">
    <source>
        <dbReference type="EMBL" id="MEQ0557797.1"/>
    </source>
</evidence>
<sequence length="160" mass="17994">MPSEGAQPVFVERMLVTVVMHRRMALRRITERDIVARRDGVDGYDVQALTGWAGNGADIPVKAIWNCRLSASSVPVRLRFRRKLKLDEPYHFVSEAIDGQLGEERKWISVTVDHHGVAQGGPPAGSPRLLDVGDGFVQHTFAGYCHPREEYGIAFCWPRR</sequence>
<evidence type="ECO:0000313" key="2">
    <source>
        <dbReference type="Proteomes" id="UP001440984"/>
    </source>
</evidence>
<organism evidence="1 2">
    <name type="scientific">Amycolatopsis melonis</name>
    <dbReference type="NCBI Taxonomy" id="3156488"/>
    <lineage>
        <taxon>Bacteria</taxon>
        <taxon>Bacillati</taxon>
        <taxon>Actinomycetota</taxon>
        <taxon>Actinomycetes</taxon>
        <taxon>Pseudonocardiales</taxon>
        <taxon>Pseudonocardiaceae</taxon>
        <taxon>Amycolatopsis</taxon>
    </lineage>
</organism>
<comment type="caution">
    <text evidence="1">The sequence shown here is derived from an EMBL/GenBank/DDBJ whole genome shotgun (WGS) entry which is preliminary data.</text>
</comment>
<dbReference type="RefSeq" id="WP_348947106.1">
    <property type="nucleotide sequence ID" value="NZ_JBDZYD010000001.1"/>
</dbReference>
<dbReference type="EMBL" id="JBDZYD010000001">
    <property type="protein sequence ID" value="MEQ0557797.1"/>
    <property type="molecule type" value="Genomic_DNA"/>
</dbReference>
<accession>A0ABV0L8V6</accession>